<feature type="domain" description="Bet v I/Major latex protein" evidence="2">
    <location>
        <begin position="2"/>
        <end position="152"/>
    </location>
</feature>
<dbReference type="SMART" id="SM01037">
    <property type="entry name" value="Bet_v_1"/>
    <property type="match status" value="1"/>
</dbReference>
<comment type="similarity">
    <text evidence="1">Belongs to the MLP family.</text>
</comment>
<dbReference type="AlphaFoldDB" id="A0AAE0E5V6"/>
<comment type="caution">
    <text evidence="3">The sequence shown here is derived from an EMBL/GenBank/DDBJ whole genome shotgun (WGS) entry which is preliminary data.</text>
</comment>
<name>A0AAE0E5V6_9ROSI</name>
<dbReference type="Proteomes" id="UP001281410">
    <property type="component" value="Unassembled WGS sequence"/>
</dbReference>
<dbReference type="InterPro" id="IPR023393">
    <property type="entry name" value="START-like_dom_sf"/>
</dbReference>
<dbReference type="InterPro" id="IPR000916">
    <property type="entry name" value="Bet_v_I/MLP"/>
</dbReference>
<sequence length="155" mass="17483">MSLKGKVESEIEIRAPAEKFYNFFKGQSHQAPTATPTNIQGIEVHEGDWESHGSIKLWKYSVEGREETFKERVELDEANKTVSLIGLEGDIFNYFKTWKPVFKATPKDDGSGSVANLTIEYEKLHDGVADPKAYIEFMTSIAKDVDDHIMNPNNA</sequence>
<accession>A0AAE0E5V6</accession>
<dbReference type="PANTHER" id="PTHR31338">
    <property type="entry name" value="POLYKETIDE CYCLASE/DEHYDRASE AND LIPID TRANSPORT SUPERFAMILY PROTEIN"/>
    <property type="match status" value="1"/>
</dbReference>
<reference evidence="3" key="1">
    <citation type="journal article" date="2023" name="Plant J.">
        <title>Genome sequences and population genomics provide insights into the demographic history, inbreeding, and mutation load of two 'living fossil' tree species of Dipteronia.</title>
        <authorList>
            <person name="Feng Y."/>
            <person name="Comes H.P."/>
            <person name="Chen J."/>
            <person name="Zhu S."/>
            <person name="Lu R."/>
            <person name="Zhang X."/>
            <person name="Li P."/>
            <person name="Qiu J."/>
            <person name="Olsen K.M."/>
            <person name="Qiu Y."/>
        </authorList>
    </citation>
    <scope>NUCLEOTIDE SEQUENCE</scope>
    <source>
        <strain evidence="3">NBL</strain>
    </source>
</reference>
<dbReference type="Pfam" id="PF00407">
    <property type="entry name" value="Bet_v_1"/>
    <property type="match status" value="1"/>
</dbReference>
<evidence type="ECO:0000259" key="2">
    <source>
        <dbReference type="SMART" id="SM01037"/>
    </source>
</evidence>
<dbReference type="CDD" id="cd07816">
    <property type="entry name" value="Bet_v1-like"/>
    <property type="match status" value="1"/>
</dbReference>
<evidence type="ECO:0000313" key="4">
    <source>
        <dbReference type="Proteomes" id="UP001281410"/>
    </source>
</evidence>
<evidence type="ECO:0000256" key="1">
    <source>
        <dbReference type="ARBA" id="ARBA00038242"/>
    </source>
</evidence>
<dbReference type="EMBL" id="JANJYJ010000005">
    <property type="protein sequence ID" value="KAK3211999.1"/>
    <property type="molecule type" value="Genomic_DNA"/>
</dbReference>
<protein>
    <recommendedName>
        <fullName evidence="2">Bet v I/Major latex protein domain-containing protein</fullName>
    </recommendedName>
</protein>
<keyword evidence="4" id="KW-1185">Reference proteome</keyword>
<organism evidence="3 4">
    <name type="scientific">Dipteronia sinensis</name>
    <dbReference type="NCBI Taxonomy" id="43782"/>
    <lineage>
        <taxon>Eukaryota</taxon>
        <taxon>Viridiplantae</taxon>
        <taxon>Streptophyta</taxon>
        <taxon>Embryophyta</taxon>
        <taxon>Tracheophyta</taxon>
        <taxon>Spermatophyta</taxon>
        <taxon>Magnoliopsida</taxon>
        <taxon>eudicotyledons</taxon>
        <taxon>Gunneridae</taxon>
        <taxon>Pentapetalae</taxon>
        <taxon>rosids</taxon>
        <taxon>malvids</taxon>
        <taxon>Sapindales</taxon>
        <taxon>Sapindaceae</taxon>
        <taxon>Hippocastanoideae</taxon>
        <taxon>Acereae</taxon>
        <taxon>Dipteronia</taxon>
    </lineage>
</organism>
<proteinExistence type="inferred from homology"/>
<dbReference type="PANTHER" id="PTHR31338:SF20">
    <property type="entry name" value="BET V I_MAJOR LATEX PROTEIN DOMAIN-CONTAINING PROTEIN"/>
    <property type="match status" value="1"/>
</dbReference>
<dbReference type="GO" id="GO:0006952">
    <property type="term" value="P:defense response"/>
    <property type="evidence" value="ECO:0007669"/>
    <property type="project" value="InterPro"/>
</dbReference>
<gene>
    <name evidence="3" type="ORF">Dsin_016705</name>
</gene>
<dbReference type="SUPFAM" id="SSF55961">
    <property type="entry name" value="Bet v1-like"/>
    <property type="match status" value="1"/>
</dbReference>
<dbReference type="Gene3D" id="3.30.530.20">
    <property type="match status" value="1"/>
</dbReference>
<evidence type="ECO:0000313" key="3">
    <source>
        <dbReference type="EMBL" id="KAK3211999.1"/>
    </source>
</evidence>
<dbReference type="InterPro" id="IPR052006">
    <property type="entry name" value="MLP-like"/>
</dbReference>